<comment type="caution">
    <text evidence="1">The sequence shown here is derived from an EMBL/GenBank/DDBJ whole genome shotgun (WGS) entry which is preliminary data.</text>
</comment>
<gene>
    <name evidence="1" type="ORF">ACFY35_21725</name>
</gene>
<protein>
    <submittedName>
        <fullName evidence="1">Uncharacterized protein</fullName>
    </submittedName>
</protein>
<dbReference type="EMBL" id="JBIAZU010000004">
    <property type="protein sequence ID" value="MFF5292068.1"/>
    <property type="molecule type" value="Genomic_DNA"/>
</dbReference>
<dbReference type="RefSeq" id="WP_040431341.1">
    <property type="nucleotide sequence ID" value="NZ_JBIAZU010000004.1"/>
</dbReference>
<evidence type="ECO:0000313" key="1">
    <source>
        <dbReference type="EMBL" id="MFF5292068.1"/>
    </source>
</evidence>
<organism evidence="1 2">
    <name type="scientific">Paractinoplanes globisporus</name>
    <dbReference type="NCBI Taxonomy" id="113565"/>
    <lineage>
        <taxon>Bacteria</taxon>
        <taxon>Bacillati</taxon>
        <taxon>Actinomycetota</taxon>
        <taxon>Actinomycetes</taxon>
        <taxon>Micromonosporales</taxon>
        <taxon>Micromonosporaceae</taxon>
        <taxon>Paractinoplanes</taxon>
    </lineage>
</organism>
<proteinExistence type="predicted"/>
<evidence type="ECO:0000313" key="2">
    <source>
        <dbReference type="Proteomes" id="UP001602245"/>
    </source>
</evidence>
<name>A0ABW6WGB2_9ACTN</name>
<dbReference type="Proteomes" id="UP001602245">
    <property type="component" value="Unassembled WGS sequence"/>
</dbReference>
<sequence>MNDLPSGTNVVDGQQVGATDMIAALTAAPFVFQDGATQSFTADGRTTYVERGVPSDGEWSVAAEGTFASFWPPTYRATYTARWTVENEVPVGVSFTDTRSGVRYDGRYQSPAS</sequence>
<accession>A0ABW6WGB2</accession>
<reference evidence="1 2" key="1">
    <citation type="submission" date="2024-10" db="EMBL/GenBank/DDBJ databases">
        <title>The Natural Products Discovery Center: Release of the First 8490 Sequenced Strains for Exploring Actinobacteria Biosynthetic Diversity.</title>
        <authorList>
            <person name="Kalkreuter E."/>
            <person name="Kautsar S.A."/>
            <person name="Yang D."/>
            <person name="Bader C.D."/>
            <person name="Teijaro C.N."/>
            <person name="Fluegel L."/>
            <person name="Davis C.M."/>
            <person name="Simpson J.R."/>
            <person name="Lauterbach L."/>
            <person name="Steele A.D."/>
            <person name="Gui C."/>
            <person name="Meng S."/>
            <person name="Li G."/>
            <person name="Viehrig K."/>
            <person name="Ye F."/>
            <person name="Su P."/>
            <person name="Kiefer A.F."/>
            <person name="Nichols A."/>
            <person name="Cepeda A.J."/>
            <person name="Yan W."/>
            <person name="Fan B."/>
            <person name="Jiang Y."/>
            <person name="Adhikari A."/>
            <person name="Zheng C.-J."/>
            <person name="Schuster L."/>
            <person name="Cowan T.M."/>
            <person name="Smanski M.J."/>
            <person name="Chevrette M.G."/>
            <person name="De Carvalho L.P.S."/>
            <person name="Shen B."/>
        </authorList>
    </citation>
    <scope>NUCLEOTIDE SEQUENCE [LARGE SCALE GENOMIC DNA]</scope>
    <source>
        <strain evidence="1 2">NPDC000087</strain>
    </source>
</reference>
<keyword evidence="2" id="KW-1185">Reference proteome</keyword>